<comment type="caution">
    <text evidence="2">The sequence shown here is derived from an EMBL/GenBank/DDBJ whole genome shotgun (WGS) entry which is preliminary data.</text>
</comment>
<dbReference type="Gramene" id="TVU05790">
    <property type="protein sequence ID" value="TVU05790"/>
    <property type="gene ID" value="EJB05_48973"/>
</dbReference>
<feature type="region of interest" description="Disordered" evidence="1">
    <location>
        <begin position="95"/>
        <end position="132"/>
    </location>
</feature>
<dbReference type="AlphaFoldDB" id="A0A5J9T345"/>
<proteinExistence type="predicted"/>
<evidence type="ECO:0000256" key="1">
    <source>
        <dbReference type="SAM" id="MobiDB-lite"/>
    </source>
</evidence>
<organism evidence="2 3">
    <name type="scientific">Eragrostis curvula</name>
    <name type="common">weeping love grass</name>
    <dbReference type="NCBI Taxonomy" id="38414"/>
    <lineage>
        <taxon>Eukaryota</taxon>
        <taxon>Viridiplantae</taxon>
        <taxon>Streptophyta</taxon>
        <taxon>Embryophyta</taxon>
        <taxon>Tracheophyta</taxon>
        <taxon>Spermatophyta</taxon>
        <taxon>Magnoliopsida</taxon>
        <taxon>Liliopsida</taxon>
        <taxon>Poales</taxon>
        <taxon>Poaceae</taxon>
        <taxon>PACMAD clade</taxon>
        <taxon>Chloridoideae</taxon>
        <taxon>Eragrostideae</taxon>
        <taxon>Eragrostidinae</taxon>
        <taxon>Eragrostis</taxon>
    </lineage>
</organism>
<accession>A0A5J9T345</accession>
<name>A0A5J9T345_9POAL</name>
<feature type="compositionally biased region" description="Pro residues" evidence="1">
    <location>
        <begin position="100"/>
        <end position="112"/>
    </location>
</feature>
<feature type="compositionally biased region" description="Low complexity" evidence="1">
    <location>
        <begin position="113"/>
        <end position="126"/>
    </location>
</feature>
<gene>
    <name evidence="2" type="ORF">EJB05_48973</name>
</gene>
<dbReference type="Proteomes" id="UP000324897">
    <property type="component" value="Unassembled WGS sequence"/>
</dbReference>
<protein>
    <submittedName>
        <fullName evidence="2">Uncharacterized protein</fullName>
    </submittedName>
</protein>
<sequence>MIASFKCSTANATEVAASSDAQMEKIMRTKPTVDSQGGVDPKPISATVQYISHLQNRIFDLQQELETTFQNQELVIGIAGPDTFCLDPYCTCPHHKSRPTNPPPQASPPPPNYGGYNDYGYSPSGGESNYSP</sequence>
<dbReference type="EMBL" id="RWGY01000051">
    <property type="protein sequence ID" value="TVU05790.1"/>
    <property type="molecule type" value="Genomic_DNA"/>
</dbReference>
<evidence type="ECO:0000313" key="3">
    <source>
        <dbReference type="Proteomes" id="UP000324897"/>
    </source>
</evidence>
<reference evidence="2 3" key="1">
    <citation type="journal article" date="2019" name="Sci. Rep.">
        <title>A high-quality genome of Eragrostis curvula grass provides insights into Poaceae evolution and supports new strategies to enhance forage quality.</title>
        <authorList>
            <person name="Carballo J."/>
            <person name="Santos B.A.C.M."/>
            <person name="Zappacosta D."/>
            <person name="Garbus I."/>
            <person name="Selva J.P."/>
            <person name="Gallo C.A."/>
            <person name="Diaz A."/>
            <person name="Albertini E."/>
            <person name="Caccamo M."/>
            <person name="Echenique V."/>
        </authorList>
    </citation>
    <scope>NUCLEOTIDE SEQUENCE [LARGE SCALE GENOMIC DNA]</scope>
    <source>
        <strain evidence="3">cv. Victoria</strain>
        <tissue evidence="2">Leaf</tissue>
    </source>
</reference>
<evidence type="ECO:0000313" key="2">
    <source>
        <dbReference type="EMBL" id="TVU05790.1"/>
    </source>
</evidence>
<keyword evidence="3" id="KW-1185">Reference proteome</keyword>